<gene>
    <name evidence="3" type="ORF">AKL17_1030</name>
</gene>
<feature type="coiled-coil region" evidence="1">
    <location>
        <begin position="339"/>
        <end position="366"/>
    </location>
</feature>
<name>A0A165SI43_9RHOB</name>
<evidence type="ECO:0000256" key="1">
    <source>
        <dbReference type="SAM" id="Coils"/>
    </source>
</evidence>
<dbReference type="Gene3D" id="3.40.50.300">
    <property type="entry name" value="P-loop containing nucleotide triphosphate hydrolases"/>
    <property type="match status" value="1"/>
</dbReference>
<organism evidence="3 4">
    <name type="scientific">Frigidibacter mobilis</name>
    <dbReference type="NCBI Taxonomy" id="1335048"/>
    <lineage>
        <taxon>Bacteria</taxon>
        <taxon>Pseudomonadati</taxon>
        <taxon>Pseudomonadota</taxon>
        <taxon>Alphaproteobacteria</taxon>
        <taxon>Rhodobacterales</taxon>
        <taxon>Paracoccaceae</taxon>
        <taxon>Frigidibacter</taxon>
    </lineage>
</organism>
<reference evidence="3 4" key="1">
    <citation type="submission" date="2015-09" db="EMBL/GenBank/DDBJ databases">
        <title>Complete genome sequence of Defluviimonas alba cai42t isolated from an oilfield in Xinjiang.</title>
        <authorList>
            <person name="Geng S."/>
            <person name="Pan X."/>
            <person name="Wu X."/>
        </authorList>
    </citation>
    <scope>NUCLEOTIDE SEQUENCE [LARGE SCALE GENOMIC DNA]</scope>
    <source>
        <strain evidence="4">cai42</strain>
    </source>
</reference>
<dbReference type="PATRIC" id="fig|1335048.3.peg.1067"/>
<dbReference type="RefSeq" id="WP_066811149.1">
    <property type="nucleotide sequence ID" value="NZ_CP012661.1"/>
</dbReference>
<accession>A0A165SI43</accession>
<feature type="compositionally biased region" description="Acidic residues" evidence="2">
    <location>
        <begin position="521"/>
        <end position="537"/>
    </location>
</feature>
<protein>
    <submittedName>
        <fullName evidence="3">Uncharacterized protein</fullName>
    </submittedName>
</protein>
<dbReference type="Proteomes" id="UP000076128">
    <property type="component" value="Chromosome"/>
</dbReference>
<evidence type="ECO:0000313" key="3">
    <source>
        <dbReference type="EMBL" id="AMY68289.1"/>
    </source>
</evidence>
<evidence type="ECO:0000313" key="4">
    <source>
        <dbReference type="Proteomes" id="UP000076128"/>
    </source>
</evidence>
<proteinExistence type="predicted"/>
<keyword evidence="1" id="KW-0175">Coiled coil</keyword>
<dbReference type="KEGG" id="daa:AKL17_1030"/>
<feature type="region of interest" description="Disordered" evidence="2">
    <location>
        <begin position="448"/>
        <end position="590"/>
    </location>
</feature>
<feature type="compositionally biased region" description="Acidic residues" evidence="2">
    <location>
        <begin position="452"/>
        <end position="469"/>
    </location>
</feature>
<keyword evidence="4" id="KW-1185">Reference proteome</keyword>
<dbReference type="SUPFAM" id="SSF52540">
    <property type="entry name" value="P-loop containing nucleoside triphosphate hydrolases"/>
    <property type="match status" value="1"/>
</dbReference>
<feature type="compositionally biased region" description="Basic and acidic residues" evidence="2">
    <location>
        <begin position="545"/>
        <end position="558"/>
    </location>
</feature>
<evidence type="ECO:0000256" key="2">
    <source>
        <dbReference type="SAM" id="MobiDB-lite"/>
    </source>
</evidence>
<dbReference type="EMBL" id="CP012661">
    <property type="protein sequence ID" value="AMY68289.1"/>
    <property type="molecule type" value="Genomic_DNA"/>
</dbReference>
<dbReference type="InterPro" id="IPR027417">
    <property type="entry name" value="P-loop_NTPase"/>
</dbReference>
<dbReference type="OrthoDB" id="6951663at2"/>
<sequence length="1846" mass="202517">MLDTPVQNHSESRPTMKDLLNSTFRQQSPEMSKTHPACMTMASWTPEDWTPPETFGRFPLLEVCPDAPAYFAQAGHFTARDLRTIVTMLDLDTDHRDAEEIYRLILERSEKAPWIFPVLEASVAGKRATSGGTKSRRKKKAPIVLSKMPLMKLRLRQNTHLHDRTAELLSQPVQADVAVGAFCEYAIAFYYRRIEETDPKQVFLEAKTILTYASSDEAVAGELGDLEDVGDWGGHADLILDLARDYPEAASDKLHVHSLETLRHLAQEITPTTEQHIFQQISALAYVCAQQVELLSAPRRDAILLQISKLGLSHTPDQVDDDMIATLSLALDEGLASRMRAQAVEIAELEESVAEVKEKIQAAGQNEDYSLLAELAQKASSCKEALSAARAARSDLVDCLERLLSGEIKDHDAALDHILDHITDAADEQADQADASDVLTAGLFDAASETSEAADAEDDSECPDVDMEEAAAPAASCLPEVFNEDGTGDRHNAGPLVGSDTETSAVVGAFHADEDQSVNAEVEETPGSDVDPDEDATSETGSEQIHADLDDDAPRKDALTTSEDDETKPGTDISIDGAPTPQLDEPLIDTNPPVDPEVLANLIERDLLGVAADAAESFEAHGRAWPIGAAVLKAAAGSRAPHREYGLDTQRFLSLANRATSDAASDLGSVLLLGALIRPSILEKSAAGLRSSLPRLCRGSLGQHLQQATDAITKLDYDFPPDADELARLAGAQRVPQKQRIATQLGQWADTVAAKTSRWPFATGVMHHVASEAGPIGIARAAIDAGREDAAALASKAINALSSTSGIETVSVDYASTLGKTSTHLHPKGLEYLERQFDEPLGLLDSWLRVAAREGTHGQQSEARLRTTIGNLRSRLEKAHSGLAQDADDASDALTSAISRWIASQIHEALKALHGEDTGSFATLEEALTAERDLLPAAIRDAMETPEQRFEAFRDMLVADAVLDPAGALLRAREEGAFETAMRLATRFGIDDREAITRDMTAFSETWEAEITSRSRRLKTLSKVDYKHQDEISRRLNWCEIALARLAAIKDRSEVHDLADLPAATAELDTISSVIEEKIREDQVERIGQYRNERNAEEADALLAGLKGVTVEATEDRIAQLRDGRSAATFETELGGIISDFIPDFLTYATTPEWPHSDDALEEAVAAEGQLHIEEDRRAVGLAFIKLYRAIAASTGNRQPDVPKIRALFEDIGYDSVKIHDFRPLGRTGVWQGRITGVIRSVLTDDWFLPPIFGSQANAVARFLLVEPDALPENILKALSSDTPSIILCAGIVDAARRHELAERLRANAIPALLIDEALIAFTATRRQTRARTVFECGLPYGRVEPYTTDAGQLPPEMFFGRGEEIRLIMSKTAHGCLVYGGRQLGKSALLGHIARTQHAPEHDRVVITREVRSLGNSETTSSIWTHLASMLSPDVVKAGSRTAEDVSRDIRAWLTHKPQGRIVAMFDEADNFMDADTKDDYPELARLKKLMEDTGRAFKVVFAGLHNVQRMHRQPNSPLAHLGQPICIGPLNRTEDDKRAAHDLVVTPMRAAGFRFETHEAVEEILAWANYYPSLVQEYMKGLLSTLHGSGAGKTYKLDGDGPLWPISSETLFSHRGFGHIESRIRYKFHLTLGLDPRYELVAYTLGRLNVEGQEDKARVTGFEPGELLDEARIFWPRSSEAPSLAAFEALLEELFDLGVLGRVPIPQTKRYRYLLGSRQVATMLGSEADIYHALSQIEEKDPAVAYDRAIHRRRYTTGVVSDQSDWHYCPLTDLQIERIVQPKMLRSRSSAASRPWVFQRSDLPSSGSPSRDTFRALPTTVSRWKSSGALVSCARRSTARSAPA</sequence>
<dbReference type="STRING" id="1335048.AKL17_1030"/>